<accession>A0A2A9D417</accession>
<feature type="domain" description="Recombinase" evidence="2">
    <location>
        <begin position="153"/>
        <end position="278"/>
    </location>
</feature>
<protein>
    <submittedName>
        <fullName evidence="3">DNA invertase Pin-like site-specific DNA recombinase</fullName>
    </submittedName>
</protein>
<dbReference type="Proteomes" id="UP000224915">
    <property type="component" value="Unassembled WGS sequence"/>
</dbReference>
<dbReference type="SUPFAM" id="SSF53041">
    <property type="entry name" value="Resolvase-like"/>
    <property type="match status" value="1"/>
</dbReference>
<proteinExistence type="predicted"/>
<dbReference type="OrthoDB" id="4500247at2"/>
<evidence type="ECO:0000313" key="3">
    <source>
        <dbReference type="EMBL" id="PFG20702.1"/>
    </source>
</evidence>
<dbReference type="InterPro" id="IPR006119">
    <property type="entry name" value="Resolv_N"/>
</dbReference>
<dbReference type="Gene3D" id="3.40.50.1390">
    <property type="entry name" value="Resolvase, N-terminal catalytic domain"/>
    <property type="match status" value="1"/>
</dbReference>
<gene>
    <name evidence="3" type="ORF">ATL40_2312</name>
</gene>
<name>A0A2A9D417_9MICO</name>
<dbReference type="SMART" id="SM00857">
    <property type="entry name" value="Resolvase"/>
    <property type="match status" value="1"/>
</dbReference>
<evidence type="ECO:0000259" key="2">
    <source>
        <dbReference type="PROSITE" id="PS51737"/>
    </source>
</evidence>
<evidence type="ECO:0000313" key="4">
    <source>
        <dbReference type="Proteomes" id="UP000224915"/>
    </source>
</evidence>
<feature type="domain" description="Resolvase/invertase-type recombinase catalytic" evidence="1">
    <location>
        <begin position="4"/>
        <end position="145"/>
    </location>
</feature>
<comment type="caution">
    <text evidence="3">The sequence shown here is derived from an EMBL/GenBank/DDBJ whole genome shotgun (WGS) entry which is preliminary data.</text>
</comment>
<dbReference type="Pfam" id="PF07508">
    <property type="entry name" value="Recombinase"/>
    <property type="match status" value="1"/>
</dbReference>
<keyword evidence="4" id="KW-1185">Reference proteome</keyword>
<dbReference type="InterPro" id="IPR036162">
    <property type="entry name" value="Resolvase-like_N_sf"/>
</dbReference>
<dbReference type="EMBL" id="PDJD01000001">
    <property type="protein sequence ID" value="PFG20702.1"/>
    <property type="molecule type" value="Genomic_DNA"/>
</dbReference>
<sequence length="488" mass="53466">MVPRAVAYLRQSVTEDQGIQQQLDDLQAEVARRGWTLLRTYVDNDVSATKARGESTAWAKMLGDFDAGDFDTLLVTETSRLTRSLTDVLEVRPPRRNIRVVTVREGIDTANDDFSLKILVLVAEKEIETKRQRAARYAAERRLQGHPTAGLTPHGYRWVPAGERDASGARYAVVADEAADVKRIYSEYLGGAPLAQIARDLNSAGRRTRAGARWAAPTVRRVLLNPVYAALLQSSQESGKHSLAAIDLAECRPGAWPPIIERSQLEAARGRLLGVKPNHAGTARAWLLSGLALCAVCREPVRSARGETHPTPRRDGSGAATSQRYHAYRCVNGHFMRNGDIIDKFVAVVATARIAQADTRPLVQPAADEVDVGALSAHREELRGRRSAIAGLIAAGHMSSADAEEALVGLDRDIAEVETSIARALMAEPLAEFSGVQDAQQWWDEATLARRRSFIEQTMEVLIHPVGKGRRVTSLEACADTVTIEWLR</sequence>
<dbReference type="AlphaFoldDB" id="A0A2A9D417"/>
<dbReference type="PROSITE" id="PS51736">
    <property type="entry name" value="RECOMBINASES_3"/>
    <property type="match status" value="1"/>
</dbReference>
<dbReference type="Gene3D" id="3.90.1750.20">
    <property type="entry name" value="Putative Large Serine Recombinase, Chain B, Domain 2"/>
    <property type="match status" value="1"/>
</dbReference>
<dbReference type="CDD" id="cd00338">
    <property type="entry name" value="Ser_Recombinase"/>
    <property type="match status" value="1"/>
</dbReference>
<dbReference type="InterPro" id="IPR050639">
    <property type="entry name" value="SSR_resolvase"/>
</dbReference>
<reference evidence="3 4" key="1">
    <citation type="submission" date="2017-10" db="EMBL/GenBank/DDBJ databases">
        <title>Sequencing the genomes of 1000 actinobacteria strains.</title>
        <authorList>
            <person name="Klenk H.-P."/>
        </authorList>
    </citation>
    <scope>NUCLEOTIDE SEQUENCE [LARGE SCALE GENOMIC DNA]</scope>
    <source>
        <strain evidence="3 4">DSM 21801</strain>
    </source>
</reference>
<dbReference type="GO" id="GO:0003677">
    <property type="term" value="F:DNA binding"/>
    <property type="evidence" value="ECO:0007669"/>
    <property type="project" value="InterPro"/>
</dbReference>
<dbReference type="PANTHER" id="PTHR30461">
    <property type="entry name" value="DNA-INVERTASE FROM LAMBDOID PROPHAGE"/>
    <property type="match status" value="1"/>
</dbReference>
<dbReference type="PROSITE" id="PS51737">
    <property type="entry name" value="RECOMBINASE_DNA_BIND"/>
    <property type="match status" value="1"/>
</dbReference>
<dbReference type="Pfam" id="PF00239">
    <property type="entry name" value="Resolvase"/>
    <property type="match status" value="1"/>
</dbReference>
<dbReference type="PANTHER" id="PTHR30461:SF23">
    <property type="entry name" value="DNA RECOMBINASE-RELATED"/>
    <property type="match status" value="1"/>
</dbReference>
<dbReference type="GO" id="GO:0000150">
    <property type="term" value="F:DNA strand exchange activity"/>
    <property type="evidence" value="ECO:0007669"/>
    <property type="project" value="InterPro"/>
</dbReference>
<dbReference type="InterPro" id="IPR011109">
    <property type="entry name" value="DNA_bind_recombinase_dom"/>
</dbReference>
<dbReference type="InterPro" id="IPR038109">
    <property type="entry name" value="DNA_bind_recomb_sf"/>
</dbReference>
<evidence type="ECO:0000259" key="1">
    <source>
        <dbReference type="PROSITE" id="PS51736"/>
    </source>
</evidence>
<organism evidence="3 4">
    <name type="scientific">Serinibacter salmoneus</name>
    <dbReference type="NCBI Taxonomy" id="556530"/>
    <lineage>
        <taxon>Bacteria</taxon>
        <taxon>Bacillati</taxon>
        <taxon>Actinomycetota</taxon>
        <taxon>Actinomycetes</taxon>
        <taxon>Micrococcales</taxon>
        <taxon>Beutenbergiaceae</taxon>
        <taxon>Serinibacter</taxon>
    </lineage>
</organism>